<protein>
    <submittedName>
        <fullName evidence="3">Uncharacterized protein</fullName>
    </submittedName>
</protein>
<feature type="compositionally biased region" description="Acidic residues" evidence="2">
    <location>
        <begin position="732"/>
        <end position="749"/>
    </location>
</feature>
<dbReference type="EMBL" id="JAACJM010000013">
    <property type="protein sequence ID" value="KAF5369469.1"/>
    <property type="molecule type" value="Genomic_DNA"/>
</dbReference>
<feature type="coiled-coil region" evidence="1">
    <location>
        <begin position="792"/>
        <end position="839"/>
    </location>
</feature>
<reference evidence="3 4" key="1">
    <citation type="journal article" date="2020" name="ISME J.">
        <title>Uncovering the hidden diversity of litter-decomposition mechanisms in mushroom-forming fungi.</title>
        <authorList>
            <person name="Floudas D."/>
            <person name="Bentzer J."/>
            <person name="Ahren D."/>
            <person name="Johansson T."/>
            <person name="Persson P."/>
            <person name="Tunlid A."/>
        </authorList>
    </citation>
    <scope>NUCLEOTIDE SEQUENCE [LARGE SCALE GENOMIC DNA]</scope>
    <source>
        <strain evidence="3 4">CBS 291.85</strain>
    </source>
</reference>
<feature type="region of interest" description="Disordered" evidence="2">
    <location>
        <begin position="869"/>
        <end position="958"/>
    </location>
</feature>
<gene>
    <name evidence="3" type="ORF">D9758_002713</name>
</gene>
<keyword evidence="1" id="KW-0175">Coiled coil</keyword>
<dbReference type="Proteomes" id="UP000559256">
    <property type="component" value="Unassembled WGS sequence"/>
</dbReference>
<feature type="compositionally biased region" description="Basic residues" evidence="2">
    <location>
        <begin position="919"/>
        <end position="930"/>
    </location>
</feature>
<evidence type="ECO:0000313" key="3">
    <source>
        <dbReference type="EMBL" id="KAF5369469.1"/>
    </source>
</evidence>
<name>A0A8H5GQQ7_9AGAR</name>
<evidence type="ECO:0000256" key="1">
    <source>
        <dbReference type="SAM" id="Coils"/>
    </source>
</evidence>
<feature type="compositionally biased region" description="Basic and acidic residues" evidence="2">
    <location>
        <begin position="750"/>
        <end position="762"/>
    </location>
</feature>
<dbReference type="OrthoDB" id="270318at2759"/>
<organism evidence="3 4">
    <name type="scientific">Tetrapyrgos nigripes</name>
    <dbReference type="NCBI Taxonomy" id="182062"/>
    <lineage>
        <taxon>Eukaryota</taxon>
        <taxon>Fungi</taxon>
        <taxon>Dikarya</taxon>
        <taxon>Basidiomycota</taxon>
        <taxon>Agaricomycotina</taxon>
        <taxon>Agaricomycetes</taxon>
        <taxon>Agaricomycetidae</taxon>
        <taxon>Agaricales</taxon>
        <taxon>Marasmiineae</taxon>
        <taxon>Marasmiaceae</taxon>
        <taxon>Tetrapyrgos</taxon>
    </lineage>
</organism>
<proteinExistence type="predicted"/>
<comment type="caution">
    <text evidence="3">The sequence shown here is derived from an EMBL/GenBank/DDBJ whole genome shotgun (WGS) entry which is preliminary data.</text>
</comment>
<feature type="compositionally biased region" description="Low complexity" evidence="2">
    <location>
        <begin position="883"/>
        <end position="901"/>
    </location>
</feature>
<feature type="compositionally biased region" description="Low complexity" evidence="2">
    <location>
        <begin position="670"/>
        <end position="711"/>
    </location>
</feature>
<sequence>MAMERLCDELLTLIFYELHDPMPFILLSKRFYNFSQDPHTRAHFFLTRHGPAEAMYHALGRGKVVNERVIDILISSGAHLSRYLVQVAIHHYFYTQSHFIKTQWVRTVGLGPFSHLLQLASTRYGEIPRAKGLDDGSVFSSYLKESRYPPSMRQIKWETIREIMETYHFMPFCAKDPLMAQFPLALSIEPRLLPYAVANGFTMDNKYRDFVFRKMFENNPSATDRTANDIVENVKELCRLDASMFLSRTVAAEICMEAKSNEIGYSALKLLDRSGLLLFHLSSLVEDLLKLFLRTRSITSHSTQQNLLHLFTDYPSSDPTVRLVILVIVFLSNDNNHPTIPIKTRLETLKIGPVTRLDLYNVLIHPFVERYSSVFDYMRSDMETSEEGKKGLNQREMRAVVDEVAARLLEFDCKGKMLKKLHDGYTSVRETIIRSVFDKHQLRLEDLPESQDTDACVTYRAPLCYDTGYGSSDMTYFWDKERSITESSRSKDEKKVIPREGASTLELGAIGQETLTNMIRHDELMLPTRSRRRIFYPYVNEFQMFPLPSDYVKVGRWIKNDFGAKSSITAVFMTHAVLNDNDSILRHYLLDPASSPVPVTLKHFKLLARLGRSINYTLFVAIENGSDFYNSEEDYIAEWDTSRRVYNRMKKGRDSSITRGHSRPQVLVGTQSSSSFSVPSSSKSATATTLASSSSTSSATSSSTLNTTANTRGIKRPRRSAAATVQSYIVPDSDDDLIAGDSDTDEDAETEQHVPTEIADRDADVDMDVDVDVDEKIDDRKRVEILNLNKWVWGLEELLKEEQAKNRQIRKQLQLELQLQQEQKEKEEKEIETVKSEEKVETVTQGQAQRVYLGRTDFIRSLSSHLRSLRKTLKQKQGSDTAGVGTHPSTGTSTSASAWAGQRGSGRKRGSGSGSGSRTKTRAVKRRRKNGSGSGSGGTTAASGAGSGGGTTAAASAV</sequence>
<evidence type="ECO:0000256" key="2">
    <source>
        <dbReference type="SAM" id="MobiDB-lite"/>
    </source>
</evidence>
<keyword evidence="4" id="KW-1185">Reference proteome</keyword>
<accession>A0A8H5GQQ7</accession>
<evidence type="ECO:0000313" key="4">
    <source>
        <dbReference type="Proteomes" id="UP000559256"/>
    </source>
</evidence>
<dbReference type="AlphaFoldDB" id="A0A8H5GQQ7"/>
<feature type="region of interest" description="Disordered" evidence="2">
    <location>
        <begin position="650"/>
        <end position="762"/>
    </location>
</feature>